<dbReference type="PANTHER" id="PTHR43249:SF1">
    <property type="entry name" value="D-GLUCOSIDE 3-DEHYDROGENASE"/>
    <property type="match status" value="1"/>
</dbReference>
<evidence type="ECO:0000259" key="1">
    <source>
        <dbReference type="Pfam" id="PF01408"/>
    </source>
</evidence>
<accession>A0ABS1IPD4</accession>
<dbReference type="InterPro" id="IPR004104">
    <property type="entry name" value="Gfo/Idh/MocA-like_OxRdtase_C"/>
</dbReference>
<dbReference type="InterPro" id="IPR052515">
    <property type="entry name" value="Gfo/Idh/MocA_Oxidoreductase"/>
</dbReference>
<comment type="caution">
    <text evidence="3">The sequence shown here is derived from an EMBL/GenBank/DDBJ whole genome shotgun (WGS) entry which is preliminary data.</text>
</comment>
<gene>
    <name evidence="3" type="ORF">I2494_07805</name>
</gene>
<feature type="domain" description="Gfo/Idh/MocA-like oxidoreductase N-terminal" evidence="1">
    <location>
        <begin position="5"/>
        <end position="124"/>
    </location>
</feature>
<feature type="domain" description="Gfo/Idh/MocA-like oxidoreductase C-terminal" evidence="2">
    <location>
        <begin position="138"/>
        <end position="344"/>
    </location>
</feature>
<keyword evidence="4" id="KW-1185">Reference proteome</keyword>
<dbReference type="Pfam" id="PF02894">
    <property type="entry name" value="GFO_IDH_MocA_C"/>
    <property type="match status" value="1"/>
</dbReference>
<dbReference type="Proteomes" id="UP001296921">
    <property type="component" value="Unassembled WGS sequence"/>
</dbReference>
<dbReference type="InterPro" id="IPR000683">
    <property type="entry name" value="Gfo/Idh/MocA-like_OxRdtase_N"/>
</dbReference>
<evidence type="ECO:0000313" key="3">
    <source>
        <dbReference type="EMBL" id="MBK5143617.1"/>
    </source>
</evidence>
<name>A0ABS1IPD4_9GAMM</name>
<evidence type="ECO:0000259" key="2">
    <source>
        <dbReference type="Pfam" id="PF02894"/>
    </source>
</evidence>
<dbReference type="EMBL" id="JADRCR010000003">
    <property type="protein sequence ID" value="MBK5143617.1"/>
    <property type="molecule type" value="Genomic_DNA"/>
</dbReference>
<dbReference type="PANTHER" id="PTHR43249">
    <property type="entry name" value="UDP-N-ACETYL-2-AMINO-2-DEOXY-D-GLUCURONATE OXIDASE"/>
    <property type="match status" value="1"/>
</dbReference>
<proteinExistence type="predicted"/>
<reference evidence="3 4" key="1">
    <citation type="submission" date="2020-11" db="EMBL/GenBank/DDBJ databases">
        <title>Insectihabitans protaetiae gen. nov. sp. nov. and Insectihabitans allomyrinae sp. nov., isolated from larvae of Protaetia brevitarsis seulensis and Allomyrina dichotoma, respectively.</title>
        <authorList>
            <person name="Lee S.D."/>
            <person name="Byeon Y.-S."/>
            <person name="Kim S.-M."/>
            <person name="Yang H.L."/>
            <person name="Kim I.S."/>
        </authorList>
    </citation>
    <scope>NUCLEOTIDE SEQUENCE [LARGE SCALE GENOMIC DNA]</scope>
    <source>
        <strain evidence="3 4">BWR-B9</strain>
    </source>
</reference>
<protein>
    <submittedName>
        <fullName evidence="3">Gfo/Idh/MocA family oxidoreductase</fullName>
    </submittedName>
</protein>
<sequence>MSKKLKVALIGGGQVAEKVHVAYYSTRPELELVAVVDSQTERAKEFAERNGIARYYTDSEAMYRAEKPDLVSVCTPNRMHCEHVLQALHHGSHVMCEKPPAMTPDQANQMWQAAKQAQKVLAYDFHHRFADDARLLRDKVADGELGEVYVTNAKALRRCGVPGWGVFTDKAQQGGGPLIDIGIHMLDAAMFVLGFPQVHKVDAHMYQKIGTVKNNGQFGQWDPSRFTVEDALFATLEFTSGSILRLETSFALNIQPQSVMNVEFCGDRAGATLFPAHIYTDDGGQLLTLYQREKADDIRHHKSMAAFVDRVLGHPASIADGEQGYIIQKLVDAIYQAAEQRKSIYL</sequence>
<organism evidence="3 4">
    <name type="scientific">Limnobaculum allomyrinae</name>
    <dbReference type="NCBI Taxonomy" id="2791986"/>
    <lineage>
        <taxon>Bacteria</taxon>
        <taxon>Pseudomonadati</taxon>
        <taxon>Pseudomonadota</taxon>
        <taxon>Gammaproteobacteria</taxon>
        <taxon>Enterobacterales</taxon>
        <taxon>Budviciaceae</taxon>
        <taxon>Limnobaculum</taxon>
    </lineage>
</organism>
<evidence type="ECO:0000313" key="4">
    <source>
        <dbReference type="Proteomes" id="UP001296921"/>
    </source>
</evidence>
<dbReference type="Pfam" id="PF01408">
    <property type="entry name" value="GFO_IDH_MocA"/>
    <property type="match status" value="1"/>
</dbReference>
<dbReference type="RefSeq" id="WP_218467521.1">
    <property type="nucleotide sequence ID" value="NZ_JADRCR010000003.1"/>
</dbReference>